<comment type="caution">
    <text evidence="2">The sequence shown here is derived from an EMBL/GenBank/DDBJ whole genome shotgun (WGS) entry which is preliminary data.</text>
</comment>
<dbReference type="EMBL" id="NMVO01000004">
    <property type="protein sequence ID" value="OYO16281.1"/>
    <property type="molecule type" value="Genomic_DNA"/>
</dbReference>
<name>A0A255GL32_9ACTN</name>
<protein>
    <submittedName>
        <fullName evidence="2">Uncharacterized protein</fullName>
    </submittedName>
</protein>
<evidence type="ECO:0000256" key="1">
    <source>
        <dbReference type="SAM" id="MobiDB-lite"/>
    </source>
</evidence>
<gene>
    <name evidence="2" type="ORF">CGZ94_04900</name>
</gene>
<proteinExistence type="predicted"/>
<dbReference type="Proteomes" id="UP000215896">
    <property type="component" value="Unassembled WGS sequence"/>
</dbReference>
<feature type="region of interest" description="Disordered" evidence="1">
    <location>
        <begin position="76"/>
        <end position="104"/>
    </location>
</feature>
<evidence type="ECO:0000313" key="3">
    <source>
        <dbReference type="Proteomes" id="UP000215896"/>
    </source>
</evidence>
<accession>A0A255GL32</accession>
<evidence type="ECO:0000313" key="2">
    <source>
        <dbReference type="EMBL" id="OYO16281.1"/>
    </source>
</evidence>
<feature type="compositionally biased region" description="Acidic residues" evidence="1">
    <location>
        <begin position="81"/>
        <end position="96"/>
    </location>
</feature>
<dbReference type="RefSeq" id="WP_094404945.1">
    <property type="nucleotide sequence ID" value="NZ_NMVO01000004.1"/>
</dbReference>
<reference evidence="2 3" key="1">
    <citation type="submission" date="2017-07" db="EMBL/GenBank/DDBJ databases">
        <title>Draft whole genome sequences of clinical Proprionibacteriaceae strains.</title>
        <authorList>
            <person name="Bernier A.-M."/>
            <person name="Bernard K."/>
            <person name="Domingo M.-C."/>
        </authorList>
    </citation>
    <scope>NUCLEOTIDE SEQUENCE [LARGE SCALE GENOMIC DNA]</scope>
    <source>
        <strain evidence="2 3">NML 030167</strain>
    </source>
</reference>
<dbReference type="AlphaFoldDB" id="A0A255GL32"/>
<keyword evidence="3" id="KW-1185">Reference proteome</keyword>
<organism evidence="2 3">
    <name type="scientific">Enemella evansiae</name>
    <dbReference type="NCBI Taxonomy" id="2016499"/>
    <lineage>
        <taxon>Bacteria</taxon>
        <taxon>Bacillati</taxon>
        <taxon>Actinomycetota</taxon>
        <taxon>Actinomycetes</taxon>
        <taxon>Propionibacteriales</taxon>
        <taxon>Propionibacteriaceae</taxon>
        <taxon>Enemella</taxon>
    </lineage>
</organism>
<sequence>MTLDLTDLTQVAATDRWITANQGWLEDSHLPMVAQLRTLAATMDTDLASKGKVQSATASTYRGTFETLMRLKPTKVREKEAWEEDGTLGAPADDDGLLGPRDDL</sequence>
<dbReference type="OrthoDB" id="9978915at2"/>